<evidence type="ECO:0000256" key="1">
    <source>
        <dbReference type="SAM" id="Coils"/>
    </source>
</evidence>
<evidence type="ECO:0000313" key="2">
    <source>
        <dbReference type="EMBL" id="MBB2184525.1"/>
    </source>
</evidence>
<accession>A0A839K3P4</accession>
<keyword evidence="3" id="KW-1185">Reference proteome</keyword>
<feature type="coiled-coil region" evidence="1">
    <location>
        <begin position="29"/>
        <end position="63"/>
    </location>
</feature>
<comment type="caution">
    <text evidence="2">The sequence shown here is derived from an EMBL/GenBank/DDBJ whole genome shotgun (WGS) entry which is preliminary data.</text>
</comment>
<dbReference type="Pfam" id="PF04977">
    <property type="entry name" value="DivIC"/>
    <property type="match status" value="1"/>
</dbReference>
<keyword evidence="1" id="KW-0175">Coiled coil</keyword>
<organism evidence="2 3">
    <name type="scientific">Variimorphobacter saccharofermentans</name>
    <dbReference type="NCBI Taxonomy" id="2755051"/>
    <lineage>
        <taxon>Bacteria</taxon>
        <taxon>Bacillati</taxon>
        <taxon>Bacillota</taxon>
        <taxon>Clostridia</taxon>
        <taxon>Lachnospirales</taxon>
        <taxon>Lachnospiraceae</taxon>
        <taxon>Variimorphobacter</taxon>
    </lineage>
</organism>
<dbReference type="Proteomes" id="UP000574276">
    <property type="component" value="Unassembled WGS sequence"/>
</dbReference>
<dbReference type="EMBL" id="JACEGA010000001">
    <property type="protein sequence ID" value="MBB2184525.1"/>
    <property type="molecule type" value="Genomic_DNA"/>
</dbReference>
<gene>
    <name evidence="2" type="ORF">H0486_16730</name>
</gene>
<evidence type="ECO:0000313" key="3">
    <source>
        <dbReference type="Proteomes" id="UP000574276"/>
    </source>
</evidence>
<dbReference type="RefSeq" id="WP_228354089.1">
    <property type="nucleotide sequence ID" value="NZ_JACEGA010000001.1"/>
</dbReference>
<name>A0A839K3P4_9FIRM</name>
<reference evidence="2 3" key="1">
    <citation type="submission" date="2020-07" db="EMBL/GenBank/DDBJ databases">
        <title>Characterization and genome sequencing of isolate MD1, a novel member within the family Lachnospiraceae.</title>
        <authorList>
            <person name="Rettenmaier R."/>
            <person name="Di Bello L."/>
            <person name="Zinser C."/>
            <person name="Scheitz K."/>
            <person name="Liebl W."/>
            <person name="Zverlov V."/>
        </authorList>
    </citation>
    <scope>NUCLEOTIDE SEQUENCE [LARGE SCALE GENOMIC DNA]</scope>
    <source>
        <strain evidence="2 3">MD1</strain>
    </source>
</reference>
<dbReference type="InterPro" id="IPR007060">
    <property type="entry name" value="FtsL/DivIC"/>
</dbReference>
<proteinExistence type="predicted"/>
<dbReference type="AlphaFoldDB" id="A0A839K3P4"/>
<sequence>MRRKYKKKSGIGIIAFVVLVLCGIVSYRRIYLEEESEKARLRIERLESQKKEQEERATDIENMKAYVQTKQYIEDMAREKLGLVYEDEIIFKPEK</sequence>
<protein>
    <submittedName>
        <fullName evidence="2">Septum formation initiator family protein</fullName>
    </submittedName>
</protein>